<dbReference type="Proteomes" id="UP000823775">
    <property type="component" value="Unassembled WGS sequence"/>
</dbReference>
<comment type="caution">
    <text evidence="1">The sequence shown here is derived from an EMBL/GenBank/DDBJ whole genome shotgun (WGS) entry which is preliminary data.</text>
</comment>
<evidence type="ECO:0008006" key="3">
    <source>
        <dbReference type="Google" id="ProtNLM"/>
    </source>
</evidence>
<reference evidence="1 2" key="1">
    <citation type="journal article" date="2021" name="BMC Genomics">
        <title>Datura genome reveals duplications of psychoactive alkaloid biosynthetic genes and high mutation rate following tissue culture.</title>
        <authorList>
            <person name="Rajewski A."/>
            <person name="Carter-House D."/>
            <person name="Stajich J."/>
            <person name="Litt A."/>
        </authorList>
    </citation>
    <scope>NUCLEOTIDE SEQUENCE [LARGE SCALE GENOMIC DNA]</scope>
    <source>
        <strain evidence="1">AR-01</strain>
    </source>
</reference>
<proteinExistence type="predicted"/>
<sequence length="87" mass="9688">MSKIAPAALRVKSGTTTLMEHLKLYTLLYDSPPGQFEYPVTQPGLGGILEYLKQAYGNPPIYIHENGVEYLQAYIGNLLDAVRMDQT</sequence>
<evidence type="ECO:0000313" key="2">
    <source>
        <dbReference type="Proteomes" id="UP000823775"/>
    </source>
</evidence>
<evidence type="ECO:0000313" key="1">
    <source>
        <dbReference type="EMBL" id="MCD9646177.1"/>
    </source>
</evidence>
<dbReference type="InterPro" id="IPR017853">
    <property type="entry name" value="GH"/>
</dbReference>
<dbReference type="EMBL" id="JACEIK010004699">
    <property type="protein sequence ID" value="MCD9646177.1"/>
    <property type="molecule type" value="Genomic_DNA"/>
</dbReference>
<protein>
    <recommendedName>
        <fullName evidence="3">4-hydroxy-7-methoxy-3-oxo-3,4-dihydro-2H-1,4-benzoxazin-2-yl glucosidebeta-D-glucosidase</fullName>
    </recommendedName>
</protein>
<organism evidence="1 2">
    <name type="scientific">Datura stramonium</name>
    <name type="common">Jimsonweed</name>
    <name type="synonym">Common thornapple</name>
    <dbReference type="NCBI Taxonomy" id="4076"/>
    <lineage>
        <taxon>Eukaryota</taxon>
        <taxon>Viridiplantae</taxon>
        <taxon>Streptophyta</taxon>
        <taxon>Embryophyta</taxon>
        <taxon>Tracheophyta</taxon>
        <taxon>Spermatophyta</taxon>
        <taxon>Magnoliopsida</taxon>
        <taxon>eudicotyledons</taxon>
        <taxon>Gunneridae</taxon>
        <taxon>Pentapetalae</taxon>
        <taxon>asterids</taxon>
        <taxon>lamiids</taxon>
        <taxon>Solanales</taxon>
        <taxon>Solanaceae</taxon>
        <taxon>Solanoideae</taxon>
        <taxon>Datureae</taxon>
        <taxon>Datura</taxon>
    </lineage>
</organism>
<dbReference type="SUPFAM" id="SSF51445">
    <property type="entry name" value="(Trans)glycosidases"/>
    <property type="match status" value="1"/>
</dbReference>
<keyword evidence="2" id="KW-1185">Reference proteome</keyword>
<accession>A0ABS8VIV9</accession>
<dbReference type="Gene3D" id="3.20.20.80">
    <property type="entry name" value="Glycosidases"/>
    <property type="match status" value="1"/>
</dbReference>
<gene>
    <name evidence="1" type="ORF">HAX54_035762</name>
</gene>
<name>A0ABS8VIV9_DATST</name>